<reference evidence="3 4" key="1">
    <citation type="submission" date="2024-03" db="EMBL/GenBank/DDBJ databases">
        <authorList>
            <person name="Gkanogiannis A."/>
            <person name="Becerra Lopez-Lavalle L."/>
        </authorList>
    </citation>
    <scope>NUCLEOTIDE SEQUENCE [LARGE SCALE GENOMIC DNA]</scope>
</reference>
<evidence type="ECO:0000256" key="2">
    <source>
        <dbReference type="SAM" id="Phobius"/>
    </source>
</evidence>
<dbReference type="PANTHER" id="PTHR35469">
    <property type="entry name" value="TRANSMEMBRANE PROTEIN"/>
    <property type="match status" value="1"/>
</dbReference>
<evidence type="ECO:0000313" key="4">
    <source>
        <dbReference type="Proteomes" id="UP001642487"/>
    </source>
</evidence>
<feature type="transmembrane region" description="Helical" evidence="2">
    <location>
        <begin position="271"/>
        <end position="291"/>
    </location>
</feature>
<dbReference type="PANTHER" id="PTHR35469:SF4">
    <property type="entry name" value="TRANSMEMBRANE PROTEIN"/>
    <property type="match status" value="1"/>
</dbReference>
<accession>A0ABP0XXP8</accession>
<organism evidence="3 4">
    <name type="scientific">Citrullus colocynthis</name>
    <name type="common">colocynth</name>
    <dbReference type="NCBI Taxonomy" id="252529"/>
    <lineage>
        <taxon>Eukaryota</taxon>
        <taxon>Viridiplantae</taxon>
        <taxon>Streptophyta</taxon>
        <taxon>Embryophyta</taxon>
        <taxon>Tracheophyta</taxon>
        <taxon>Spermatophyta</taxon>
        <taxon>Magnoliopsida</taxon>
        <taxon>eudicotyledons</taxon>
        <taxon>Gunneridae</taxon>
        <taxon>Pentapetalae</taxon>
        <taxon>rosids</taxon>
        <taxon>fabids</taxon>
        <taxon>Cucurbitales</taxon>
        <taxon>Cucurbitaceae</taxon>
        <taxon>Benincaseae</taxon>
        <taxon>Citrullus</taxon>
    </lineage>
</organism>
<evidence type="ECO:0000256" key="1">
    <source>
        <dbReference type="SAM" id="MobiDB-lite"/>
    </source>
</evidence>
<keyword evidence="2" id="KW-1133">Transmembrane helix</keyword>
<protein>
    <submittedName>
        <fullName evidence="3">Uncharacterized protein</fullName>
    </submittedName>
</protein>
<keyword evidence="4" id="KW-1185">Reference proteome</keyword>
<name>A0ABP0XXP8_9ROSI</name>
<dbReference type="EMBL" id="OZ021745">
    <property type="protein sequence ID" value="CAK9312929.1"/>
    <property type="molecule type" value="Genomic_DNA"/>
</dbReference>
<feature type="transmembrane region" description="Helical" evidence="2">
    <location>
        <begin position="175"/>
        <end position="196"/>
    </location>
</feature>
<feature type="region of interest" description="Disordered" evidence="1">
    <location>
        <begin position="25"/>
        <end position="66"/>
    </location>
</feature>
<feature type="region of interest" description="Disordered" evidence="1">
    <location>
        <begin position="118"/>
        <end position="150"/>
    </location>
</feature>
<proteinExistence type="predicted"/>
<feature type="compositionally biased region" description="Polar residues" evidence="1">
    <location>
        <begin position="44"/>
        <end position="57"/>
    </location>
</feature>
<keyword evidence="2" id="KW-0812">Transmembrane</keyword>
<gene>
    <name evidence="3" type="ORF">CITCOLO1_LOCUS4639</name>
</gene>
<dbReference type="Proteomes" id="UP001642487">
    <property type="component" value="Chromosome 11"/>
</dbReference>
<feature type="transmembrane region" description="Helical" evidence="2">
    <location>
        <begin position="208"/>
        <end position="226"/>
    </location>
</feature>
<sequence length="292" mass="31501">MAANPREARRRRILERSSDRLALITGQIQSLPSSSAAPPPYDENMNSSSQPLTSSLQDLRPPRISDQLTVSRDKDKLVGSTLQHNDPQISARSSAYYGTSTASLISKSNEIETAVASTPEDGGRALPHFPPSEGRDPSLSTFTRDQLTKPKPPLLSSFSLNELSSAISESEKTRLCISAIIAFLVVASYVGFPFLGQSLLRIVFGPRPLYLVLLTNATVVLGRLLFTKQKGSRVSDRGQGQVNPPEGQSSVEQIGKVLEAGLVAQKAMGAIFMDCSVFAVIVVSGLSLVQWF</sequence>
<evidence type="ECO:0000313" key="3">
    <source>
        <dbReference type="EMBL" id="CAK9312929.1"/>
    </source>
</evidence>
<keyword evidence="2" id="KW-0472">Membrane</keyword>